<keyword evidence="14 16" id="KW-0472">Membrane</keyword>
<dbReference type="EC" id="2.7.13.3" evidence="3"/>
<evidence type="ECO:0000256" key="14">
    <source>
        <dbReference type="ARBA" id="ARBA00023136"/>
    </source>
</evidence>
<keyword evidence="10 19" id="KW-0418">Kinase</keyword>
<feature type="transmembrane region" description="Helical" evidence="16">
    <location>
        <begin position="15"/>
        <end position="36"/>
    </location>
</feature>
<reference evidence="19 20" key="1">
    <citation type="journal article" date="2013" name="Stand. Genomic Sci.">
        <title>Genome sequence of the reddish-pigmented Rubellimicrobium thermophilum type strain (DSM 16684(T)), a member of the Roseobacter clade.</title>
        <authorList>
            <person name="Fiebig A."/>
            <person name="Riedel T."/>
            <person name="Gronow S."/>
            <person name="Petersen J."/>
            <person name="Klenk H.P."/>
            <person name="Goker M."/>
        </authorList>
    </citation>
    <scope>NUCLEOTIDE SEQUENCE [LARGE SCALE GENOMIC DNA]</scope>
    <source>
        <strain evidence="19 20">DSM 16684</strain>
    </source>
</reference>
<evidence type="ECO:0000256" key="15">
    <source>
        <dbReference type="SAM" id="MobiDB-lite"/>
    </source>
</evidence>
<evidence type="ECO:0000256" key="8">
    <source>
        <dbReference type="ARBA" id="ARBA00022692"/>
    </source>
</evidence>
<organism evidence="19 20">
    <name type="scientific">Rubellimicrobium thermophilum DSM 16684</name>
    <dbReference type="NCBI Taxonomy" id="1123069"/>
    <lineage>
        <taxon>Bacteria</taxon>
        <taxon>Pseudomonadati</taxon>
        <taxon>Pseudomonadota</taxon>
        <taxon>Alphaproteobacteria</taxon>
        <taxon>Rhodobacterales</taxon>
        <taxon>Roseobacteraceae</taxon>
        <taxon>Rubellimicrobium</taxon>
    </lineage>
</organism>
<dbReference type="InterPro" id="IPR050980">
    <property type="entry name" value="2C_sensor_his_kinase"/>
</dbReference>
<dbReference type="InterPro" id="IPR036890">
    <property type="entry name" value="HATPase_C_sf"/>
</dbReference>
<dbReference type="PROSITE" id="PS50109">
    <property type="entry name" value="HIS_KIN"/>
    <property type="match status" value="1"/>
</dbReference>
<dbReference type="InterPro" id="IPR036097">
    <property type="entry name" value="HisK_dim/P_sf"/>
</dbReference>
<keyword evidence="7" id="KW-0808">Transferase</keyword>
<sequence>MTGRLLRPDGLSGRIALLLSLALATAHLVIAGILYLDRETQAGQSLLAAELGRLDRLVAAMLRAGPATRAEILQLAQSETLSLSLSDAPLDMTGLDPVPPDLVRQIRTMPSLAEATGGIAAPAPYTAPRLILSVPIDGSAGDGSRLVAALRLDAAFLPARSPGRLALILGLPFALVLAFGLGFVRRLVLPLQQMASAARAFGHGQRGVRLAEDGLRELRDLARAFNEMQDRLAAAEAERLRMVAAVGHDLRTPLTSLRIRAEMLDEDEAEPIIRTIEDMAVMAETLIAYARGARDAEPIRHFDLRELLERLCDECGCTLIAADPAGMRGQPVALGRALRNLLDNARRYGTDTRVTLTAAKACLTVQIDDDGPGIPPERIETLFRPFERGEASRNPDTGGSVWDWPSQEP</sequence>
<protein>
    <recommendedName>
        <fullName evidence="3">histidine kinase</fullName>
        <ecNumber evidence="3">2.7.13.3</ecNumber>
    </recommendedName>
</protein>
<dbReference type="SMART" id="SM00387">
    <property type="entry name" value="HATPase_c"/>
    <property type="match status" value="1"/>
</dbReference>
<evidence type="ECO:0000256" key="7">
    <source>
        <dbReference type="ARBA" id="ARBA00022679"/>
    </source>
</evidence>
<dbReference type="PROSITE" id="PS50885">
    <property type="entry name" value="HAMP"/>
    <property type="match status" value="1"/>
</dbReference>
<dbReference type="GO" id="GO:0000155">
    <property type="term" value="F:phosphorelay sensor kinase activity"/>
    <property type="evidence" value="ECO:0007669"/>
    <property type="project" value="InterPro"/>
</dbReference>
<keyword evidence="20" id="KW-1185">Reference proteome</keyword>
<dbReference type="OrthoDB" id="9804645at2"/>
<dbReference type="PATRIC" id="fig|1123069.3.peg.356"/>
<dbReference type="CDD" id="cd00082">
    <property type="entry name" value="HisKA"/>
    <property type="match status" value="1"/>
</dbReference>
<evidence type="ECO:0000256" key="6">
    <source>
        <dbReference type="ARBA" id="ARBA00022553"/>
    </source>
</evidence>
<keyword evidence="6" id="KW-0597">Phosphoprotein</keyword>
<dbReference type="PANTHER" id="PTHR44936">
    <property type="entry name" value="SENSOR PROTEIN CREC"/>
    <property type="match status" value="1"/>
</dbReference>
<dbReference type="GO" id="GO:0005886">
    <property type="term" value="C:plasma membrane"/>
    <property type="evidence" value="ECO:0007669"/>
    <property type="project" value="UniProtKB-SubCell"/>
</dbReference>
<dbReference type="STRING" id="1123069.ruthe_00396"/>
<dbReference type="CDD" id="cd06225">
    <property type="entry name" value="HAMP"/>
    <property type="match status" value="1"/>
</dbReference>
<dbReference type="GO" id="GO:0005524">
    <property type="term" value="F:ATP binding"/>
    <property type="evidence" value="ECO:0007669"/>
    <property type="project" value="UniProtKB-KW"/>
</dbReference>
<comment type="subcellular location">
    <subcellularLocation>
        <location evidence="2">Cell inner membrane</location>
        <topology evidence="2">Multi-pass membrane protein</topology>
    </subcellularLocation>
</comment>
<keyword evidence="12 16" id="KW-1133">Transmembrane helix</keyword>
<keyword evidence="13" id="KW-0902">Two-component regulatory system</keyword>
<dbReference type="PANTHER" id="PTHR44936:SF5">
    <property type="entry name" value="SENSOR HISTIDINE KINASE ENVZ"/>
    <property type="match status" value="1"/>
</dbReference>
<evidence type="ECO:0000256" key="13">
    <source>
        <dbReference type="ARBA" id="ARBA00023012"/>
    </source>
</evidence>
<feature type="domain" description="Histidine kinase" evidence="17">
    <location>
        <begin position="245"/>
        <end position="398"/>
    </location>
</feature>
<feature type="domain" description="HAMP" evidence="18">
    <location>
        <begin position="185"/>
        <end position="237"/>
    </location>
</feature>
<dbReference type="SUPFAM" id="SSF55874">
    <property type="entry name" value="ATPase domain of HSP90 chaperone/DNA topoisomerase II/histidine kinase"/>
    <property type="match status" value="1"/>
</dbReference>
<dbReference type="Pfam" id="PF00672">
    <property type="entry name" value="HAMP"/>
    <property type="match status" value="1"/>
</dbReference>
<accession>S9R6B7</accession>
<dbReference type="Gene3D" id="1.10.8.500">
    <property type="entry name" value="HAMP domain in histidine kinase"/>
    <property type="match status" value="1"/>
</dbReference>
<name>S9R6B7_9RHOB</name>
<dbReference type="InterPro" id="IPR005467">
    <property type="entry name" value="His_kinase_dom"/>
</dbReference>
<feature type="region of interest" description="Disordered" evidence="15">
    <location>
        <begin position="385"/>
        <end position="409"/>
    </location>
</feature>
<dbReference type="AlphaFoldDB" id="S9R6B7"/>
<dbReference type="InterPro" id="IPR003661">
    <property type="entry name" value="HisK_dim/P_dom"/>
</dbReference>
<dbReference type="Pfam" id="PF00512">
    <property type="entry name" value="HisKA"/>
    <property type="match status" value="1"/>
</dbReference>
<dbReference type="Proteomes" id="UP000015346">
    <property type="component" value="Unassembled WGS sequence"/>
</dbReference>
<dbReference type="Gene3D" id="3.30.565.10">
    <property type="entry name" value="Histidine kinase-like ATPase, C-terminal domain"/>
    <property type="match status" value="1"/>
</dbReference>
<dbReference type="Gene3D" id="1.10.287.130">
    <property type="match status" value="1"/>
</dbReference>
<keyword evidence="5" id="KW-0997">Cell inner membrane</keyword>
<dbReference type="SUPFAM" id="SSF47384">
    <property type="entry name" value="Homodimeric domain of signal transducing histidine kinase"/>
    <property type="match status" value="1"/>
</dbReference>
<dbReference type="SUPFAM" id="SSF158472">
    <property type="entry name" value="HAMP domain-like"/>
    <property type="match status" value="1"/>
</dbReference>
<evidence type="ECO:0000256" key="11">
    <source>
        <dbReference type="ARBA" id="ARBA00022840"/>
    </source>
</evidence>
<comment type="catalytic activity">
    <reaction evidence="1">
        <text>ATP + protein L-histidine = ADP + protein N-phospho-L-histidine.</text>
        <dbReference type="EC" id="2.7.13.3"/>
    </reaction>
</comment>
<evidence type="ECO:0000313" key="20">
    <source>
        <dbReference type="Proteomes" id="UP000015346"/>
    </source>
</evidence>
<evidence type="ECO:0000313" key="19">
    <source>
        <dbReference type="EMBL" id="EPX87533.1"/>
    </source>
</evidence>
<evidence type="ECO:0000256" key="10">
    <source>
        <dbReference type="ARBA" id="ARBA00022777"/>
    </source>
</evidence>
<evidence type="ECO:0000256" key="1">
    <source>
        <dbReference type="ARBA" id="ARBA00000085"/>
    </source>
</evidence>
<dbReference type="SMART" id="SM00388">
    <property type="entry name" value="HisKA"/>
    <property type="match status" value="1"/>
</dbReference>
<evidence type="ECO:0000256" key="4">
    <source>
        <dbReference type="ARBA" id="ARBA00022475"/>
    </source>
</evidence>
<evidence type="ECO:0000256" key="16">
    <source>
        <dbReference type="SAM" id="Phobius"/>
    </source>
</evidence>
<comment type="caution">
    <text evidence="19">The sequence shown here is derived from an EMBL/GenBank/DDBJ whole genome shotgun (WGS) entry which is preliminary data.</text>
</comment>
<keyword evidence="9" id="KW-0547">Nucleotide-binding</keyword>
<dbReference type="EMBL" id="AOLV01000006">
    <property type="protein sequence ID" value="EPX87533.1"/>
    <property type="molecule type" value="Genomic_DNA"/>
</dbReference>
<keyword evidence="8 16" id="KW-0812">Transmembrane</keyword>
<dbReference type="InterPro" id="IPR003660">
    <property type="entry name" value="HAMP_dom"/>
</dbReference>
<dbReference type="InterPro" id="IPR003594">
    <property type="entry name" value="HATPase_dom"/>
</dbReference>
<evidence type="ECO:0000256" key="3">
    <source>
        <dbReference type="ARBA" id="ARBA00012438"/>
    </source>
</evidence>
<evidence type="ECO:0000259" key="17">
    <source>
        <dbReference type="PROSITE" id="PS50109"/>
    </source>
</evidence>
<proteinExistence type="predicted"/>
<dbReference type="HOGENOM" id="CLU_000445_89_27_5"/>
<evidence type="ECO:0000256" key="5">
    <source>
        <dbReference type="ARBA" id="ARBA00022519"/>
    </source>
</evidence>
<dbReference type="SMART" id="SM00304">
    <property type="entry name" value="HAMP"/>
    <property type="match status" value="1"/>
</dbReference>
<keyword evidence="11" id="KW-0067">ATP-binding</keyword>
<feature type="transmembrane region" description="Helical" evidence="16">
    <location>
        <begin position="165"/>
        <end position="184"/>
    </location>
</feature>
<keyword evidence="4" id="KW-1003">Cell membrane</keyword>
<evidence type="ECO:0000256" key="2">
    <source>
        <dbReference type="ARBA" id="ARBA00004429"/>
    </source>
</evidence>
<dbReference type="Pfam" id="PF02518">
    <property type="entry name" value="HATPase_c"/>
    <property type="match status" value="1"/>
</dbReference>
<evidence type="ECO:0000259" key="18">
    <source>
        <dbReference type="PROSITE" id="PS50885"/>
    </source>
</evidence>
<dbReference type="CDD" id="cd00075">
    <property type="entry name" value="HATPase"/>
    <property type="match status" value="1"/>
</dbReference>
<evidence type="ECO:0000256" key="12">
    <source>
        <dbReference type="ARBA" id="ARBA00022989"/>
    </source>
</evidence>
<gene>
    <name evidence="19" type="ORF">ruthe_00396</name>
</gene>
<evidence type="ECO:0000256" key="9">
    <source>
        <dbReference type="ARBA" id="ARBA00022741"/>
    </source>
</evidence>